<proteinExistence type="predicted"/>
<evidence type="ECO:0000313" key="2">
    <source>
        <dbReference type="Proteomes" id="UP000319716"/>
    </source>
</evidence>
<reference evidence="1 2" key="1">
    <citation type="submission" date="2017-11" db="EMBL/GenBank/DDBJ databases">
        <title>Draft Genome Sequence of Sporolactobacillus inulinus NBRC 111894 Isolated from Koso, a Japanese Sugar-Vegetable Fermented Beverage.</title>
        <authorList>
            <person name="Chiou T.Y."/>
            <person name="Oshima K."/>
            <person name="Suda W."/>
            <person name="Hattori M."/>
            <person name="Takahashi T."/>
        </authorList>
    </citation>
    <scope>NUCLEOTIDE SEQUENCE [LARGE SCALE GENOMIC DNA]</scope>
    <source>
        <strain evidence="1 2">NBRC111894</strain>
    </source>
</reference>
<gene>
    <name evidence="1" type="ORF">NBRC111894_4250</name>
</gene>
<name>A0A4Y1ZHK5_9BACL</name>
<dbReference type="Proteomes" id="UP000319716">
    <property type="component" value="Unassembled WGS sequence"/>
</dbReference>
<organism evidence="1 2">
    <name type="scientific">Sporolactobacillus inulinus</name>
    <dbReference type="NCBI Taxonomy" id="2078"/>
    <lineage>
        <taxon>Bacteria</taxon>
        <taxon>Bacillati</taxon>
        <taxon>Bacillota</taxon>
        <taxon>Bacilli</taxon>
        <taxon>Bacillales</taxon>
        <taxon>Sporolactobacillaceae</taxon>
        <taxon>Sporolactobacillus</taxon>
    </lineage>
</organism>
<comment type="caution">
    <text evidence="1">The sequence shown here is derived from an EMBL/GenBank/DDBJ whole genome shotgun (WGS) entry which is preliminary data.</text>
</comment>
<sequence>MVQKLFLMLLINYRYDYQKIAISNNNRLKNMDIIIKNYEKCLTIFIDKIKDLEIK</sequence>
<dbReference type="AlphaFoldDB" id="A0A4Y1ZHK5"/>
<dbReference type="EMBL" id="BEXB01000057">
    <property type="protein sequence ID" value="GAY78696.1"/>
    <property type="molecule type" value="Genomic_DNA"/>
</dbReference>
<evidence type="ECO:0000313" key="1">
    <source>
        <dbReference type="EMBL" id="GAY78696.1"/>
    </source>
</evidence>
<accession>A0A4Y1ZHK5</accession>
<protein>
    <submittedName>
        <fullName evidence="1">Uncharacterized protein</fullName>
    </submittedName>
</protein>